<dbReference type="EMBL" id="PFMD01000043">
    <property type="protein sequence ID" value="PIY96560.1"/>
    <property type="molecule type" value="Genomic_DNA"/>
</dbReference>
<evidence type="ECO:0000313" key="3">
    <source>
        <dbReference type="Proteomes" id="UP000230779"/>
    </source>
</evidence>
<feature type="transmembrane region" description="Helical" evidence="1">
    <location>
        <begin position="6"/>
        <end position="25"/>
    </location>
</feature>
<feature type="transmembrane region" description="Helical" evidence="1">
    <location>
        <begin position="201"/>
        <end position="224"/>
    </location>
</feature>
<gene>
    <name evidence="2" type="ORF">COY66_03870</name>
</gene>
<dbReference type="AlphaFoldDB" id="A0A2M7RIJ5"/>
<keyword evidence="1" id="KW-0812">Transmembrane</keyword>
<evidence type="ECO:0000313" key="2">
    <source>
        <dbReference type="EMBL" id="PIY96560.1"/>
    </source>
</evidence>
<keyword evidence="1" id="KW-0472">Membrane</keyword>
<protein>
    <recommendedName>
        <fullName evidence="4">Histidine kinase N-terminal 7TM region domain-containing protein</fullName>
    </recommendedName>
</protein>
<keyword evidence="1" id="KW-1133">Transmembrane helix</keyword>
<feature type="transmembrane region" description="Helical" evidence="1">
    <location>
        <begin position="169"/>
        <end position="195"/>
    </location>
</feature>
<name>A0A2M7RIJ5_9BACT</name>
<sequence length="231" mass="27333">MVQAHGIILIIIAALELFLGIYILLQNPRDHIRRWYAFLVFMVALWVWSIGFVVFTNDIFIIDIVTRLNWVGPIFIASTLLFFSWIFPYPTKRIGIKNWLIFFFPMVIDLFLLYWDVFPIFKSIKLDPWRTVVFGPGVHVFNALFLFYWIWGTYNFYHKFRAADGIHKWLLKYFLIGIIISSIFGVTSNLILPWFGLYMKYPVLSAIGPELSIIWLGFTGYILFKKNIKHV</sequence>
<feature type="transmembrane region" description="Helical" evidence="1">
    <location>
        <begin position="138"/>
        <end position="157"/>
    </location>
</feature>
<evidence type="ECO:0000256" key="1">
    <source>
        <dbReference type="SAM" id="Phobius"/>
    </source>
</evidence>
<evidence type="ECO:0008006" key="4">
    <source>
        <dbReference type="Google" id="ProtNLM"/>
    </source>
</evidence>
<proteinExistence type="predicted"/>
<organism evidence="2 3">
    <name type="scientific">Candidatus Kerfeldbacteria bacterium CG_4_10_14_0_8_um_filter_42_10</name>
    <dbReference type="NCBI Taxonomy" id="2014248"/>
    <lineage>
        <taxon>Bacteria</taxon>
        <taxon>Candidatus Kerfeldiibacteriota</taxon>
    </lineage>
</organism>
<dbReference type="Proteomes" id="UP000230779">
    <property type="component" value="Unassembled WGS sequence"/>
</dbReference>
<feature type="transmembrane region" description="Helical" evidence="1">
    <location>
        <begin position="99"/>
        <end position="118"/>
    </location>
</feature>
<comment type="caution">
    <text evidence="2">The sequence shown here is derived from an EMBL/GenBank/DDBJ whole genome shotgun (WGS) entry which is preliminary data.</text>
</comment>
<accession>A0A2M7RIJ5</accession>
<feature type="transmembrane region" description="Helical" evidence="1">
    <location>
        <begin position="68"/>
        <end position="87"/>
    </location>
</feature>
<feature type="transmembrane region" description="Helical" evidence="1">
    <location>
        <begin position="37"/>
        <end position="62"/>
    </location>
</feature>
<reference evidence="2 3" key="1">
    <citation type="submission" date="2017-09" db="EMBL/GenBank/DDBJ databases">
        <title>Depth-based differentiation of microbial function through sediment-hosted aquifers and enrichment of novel symbionts in the deep terrestrial subsurface.</title>
        <authorList>
            <person name="Probst A.J."/>
            <person name="Ladd B."/>
            <person name="Jarett J.K."/>
            <person name="Geller-Mcgrath D.E."/>
            <person name="Sieber C.M."/>
            <person name="Emerson J.B."/>
            <person name="Anantharaman K."/>
            <person name="Thomas B.C."/>
            <person name="Malmstrom R."/>
            <person name="Stieglmeier M."/>
            <person name="Klingl A."/>
            <person name="Woyke T."/>
            <person name="Ryan C.M."/>
            <person name="Banfield J.F."/>
        </authorList>
    </citation>
    <scope>NUCLEOTIDE SEQUENCE [LARGE SCALE GENOMIC DNA]</scope>
    <source>
        <strain evidence="2">CG_4_10_14_0_8_um_filter_42_10</strain>
    </source>
</reference>